<dbReference type="Proteomes" id="UP000286954">
    <property type="component" value="Chromosome"/>
</dbReference>
<dbReference type="InterPro" id="IPR011033">
    <property type="entry name" value="PRC_barrel-like_sf"/>
</dbReference>
<dbReference type="EMBL" id="CP018911">
    <property type="protein sequence ID" value="AZU05259.1"/>
    <property type="molecule type" value="Genomic_DNA"/>
</dbReference>
<feature type="domain" description="Ribosome maturation factor RimM PRC barrel" evidence="3">
    <location>
        <begin position="99"/>
        <end position="164"/>
    </location>
</feature>
<dbReference type="InterPro" id="IPR036976">
    <property type="entry name" value="RimM_N_sf"/>
</dbReference>
<comment type="function">
    <text evidence="1">An accessory protein needed during the final step in the assembly of 30S ribosomal subunit, possibly for assembly of the head region. Essential for efficient processing of 16S rRNA. May be needed both before and after RbfA during the maturation of 16S rRNA. It has affinity for free ribosomal 30S subunits but not for 70S ribosomes.</text>
</comment>
<feature type="domain" description="RimM N-terminal" evidence="2">
    <location>
        <begin position="7"/>
        <end position="86"/>
    </location>
</feature>
<dbReference type="InterPro" id="IPR011961">
    <property type="entry name" value="RimM"/>
</dbReference>
<organism evidence="4 5">
    <name type="scientific">Glycocaulis alkaliphilus</name>
    <dbReference type="NCBI Taxonomy" id="1434191"/>
    <lineage>
        <taxon>Bacteria</taxon>
        <taxon>Pseudomonadati</taxon>
        <taxon>Pseudomonadota</taxon>
        <taxon>Alphaproteobacteria</taxon>
        <taxon>Maricaulales</taxon>
        <taxon>Maricaulaceae</taxon>
        <taxon>Glycocaulis</taxon>
    </lineage>
</organism>
<evidence type="ECO:0000259" key="2">
    <source>
        <dbReference type="Pfam" id="PF01782"/>
    </source>
</evidence>
<dbReference type="InterPro" id="IPR009000">
    <property type="entry name" value="Transl_B-barrel_sf"/>
</dbReference>
<keyword evidence="1" id="KW-0698">rRNA processing</keyword>
<dbReference type="PANTHER" id="PTHR33692">
    <property type="entry name" value="RIBOSOME MATURATION FACTOR RIMM"/>
    <property type="match status" value="1"/>
</dbReference>
<dbReference type="Gene3D" id="2.30.30.240">
    <property type="entry name" value="PRC-barrel domain"/>
    <property type="match status" value="1"/>
</dbReference>
<dbReference type="SUPFAM" id="SSF50447">
    <property type="entry name" value="Translation proteins"/>
    <property type="match status" value="1"/>
</dbReference>
<dbReference type="NCBIfam" id="TIGR02273">
    <property type="entry name" value="16S_RimM"/>
    <property type="match status" value="1"/>
</dbReference>
<sequence length="174" mass="18402">MTNPLIVIAAIVGAHGVRGEAKLRAFGDAANVASYGPFLDKDGKAILTPKTARSSGGEAVIVSFKEPVTREQIMAMKGTLLHVPRSALPEPDEDEFYYTDLIGMHAEHMDGSPAGRVKAVHDFGAGDILELTGPDGALFIPFTREAVPVVEIAKSRLVINPPEAINADDEGVEG</sequence>
<dbReference type="GO" id="GO:0005840">
    <property type="term" value="C:ribosome"/>
    <property type="evidence" value="ECO:0007669"/>
    <property type="project" value="InterPro"/>
</dbReference>
<evidence type="ECO:0000259" key="3">
    <source>
        <dbReference type="Pfam" id="PF24986"/>
    </source>
</evidence>
<comment type="subcellular location">
    <subcellularLocation>
        <location evidence="1">Cytoplasm</location>
    </subcellularLocation>
</comment>
<keyword evidence="1" id="KW-0963">Cytoplasm</keyword>
<evidence type="ECO:0000313" key="5">
    <source>
        <dbReference type="Proteomes" id="UP000286954"/>
    </source>
</evidence>
<comment type="subunit">
    <text evidence="1">Binds ribosomal protein uS19.</text>
</comment>
<accession>A0A3T0ED84</accession>
<dbReference type="KEGG" id="gak:X907_2750"/>
<evidence type="ECO:0000313" key="4">
    <source>
        <dbReference type="EMBL" id="AZU05259.1"/>
    </source>
</evidence>
<dbReference type="HAMAP" id="MF_00014">
    <property type="entry name" value="Ribosome_mat_RimM"/>
    <property type="match status" value="1"/>
</dbReference>
<keyword evidence="1" id="KW-0143">Chaperone</keyword>
<name>A0A3T0ED84_9PROT</name>
<dbReference type="InterPro" id="IPR002676">
    <property type="entry name" value="RimM_N"/>
</dbReference>
<gene>
    <name evidence="1" type="primary">rimM</name>
    <name evidence="4" type="ORF">X907_2750</name>
</gene>
<dbReference type="GO" id="GO:0043022">
    <property type="term" value="F:ribosome binding"/>
    <property type="evidence" value="ECO:0007669"/>
    <property type="project" value="InterPro"/>
</dbReference>
<reference evidence="4 5" key="1">
    <citation type="submission" date="2016-12" db="EMBL/GenBank/DDBJ databases">
        <title>The genome of dimorphic prosthecate Glycocaulis alkaliphilus 6b-8t, isolated from crude oil dictates its adaptability in petroleum environments.</title>
        <authorList>
            <person name="Wu X.-L."/>
            <person name="Geng S."/>
        </authorList>
    </citation>
    <scope>NUCLEOTIDE SEQUENCE [LARGE SCALE GENOMIC DNA]</scope>
    <source>
        <strain evidence="4 5">6B-8</strain>
    </source>
</reference>
<dbReference type="GO" id="GO:0005737">
    <property type="term" value="C:cytoplasm"/>
    <property type="evidence" value="ECO:0007669"/>
    <property type="project" value="UniProtKB-SubCell"/>
</dbReference>
<dbReference type="SUPFAM" id="SSF50346">
    <property type="entry name" value="PRC-barrel domain"/>
    <property type="match status" value="1"/>
</dbReference>
<evidence type="ECO:0000256" key="1">
    <source>
        <dbReference type="HAMAP-Rule" id="MF_00014"/>
    </source>
</evidence>
<dbReference type="RefSeq" id="WP_127568893.1">
    <property type="nucleotide sequence ID" value="NZ_BMFB01000004.1"/>
</dbReference>
<dbReference type="PANTHER" id="PTHR33692:SF1">
    <property type="entry name" value="RIBOSOME MATURATION FACTOR RIMM"/>
    <property type="match status" value="1"/>
</dbReference>
<dbReference type="OrthoDB" id="9788191at2"/>
<dbReference type="Gene3D" id="2.40.30.60">
    <property type="entry name" value="RimM"/>
    <property type="match status" value="1"/>
</dbReference>
<dbReference type="GO" id="GO:0042274">
    <property type="term" value="P:ribosomal small subunit biogenesis"/>
    <property type="evidence" value="ECO:0007669"/>
    <property type="project" value="UniProtKB-UniRule"/>
</dbReference>
<keyword evidence="5" id="KW-1185">Reference proteome</keyword>
<proteinExistence type="inferred from homology"/>
<protein>
    <recommendedName>
        <fullName evidence="1">Ribosome maturation factor RimM</fullName>
    </recommendedName>
</protein>
<dbReference type="GO" id="GO:0006364">
    <property type="term" value="P:rRNA processing"/>
    <property type="evidence" value="ECO:0007669"/>
    <property type="project" value="UniProtKB-UniRule"/>
</dbReference>
<comment type="domain">
    <text evidence="1">The PRC barrel domain binds ribosomal protein uS19.</text>
</comment>
<comment type="similarity">
    <text evidence="1">Belongs to the RimM family.</text>
</comment>
<dbReference type="InterPro" id="IPR056792">
    <property type="entry name" value="PRC_RimM"/>
</dbReference>
<dbReference type="Pfam" id="PF24986">
    <property type="entry name" value="PRC_RimM"/>
    <property type="match status" value="1"/>
</dbReference>
<dbReference type="Pfam" id="PF01782">
    <property type="entry name" value="RimM"/>
    <property type="match status" value="1"/>
</dbReference>
<dbReference type="AlphaFoldDB" id="A0A3T0ED84"/>
<keyword evidence="1" id="KW-0690">Ribosome biogenesis</keyword>